<sequence>MTFDESPPPPKTSPLVDDDLVKEEAIEVSEKKLLGNDIKDETLEIDEMVNIKESKKPKNVDEAIKDERWIVAMQAGLNQLTTNDVWKIVPQPKLLIIIGAKWVFRNKLDENGVLSRNKARLVAQGYNQQEAFRLHPYQFTYPEIRLAMEEMLYKFIDEGKREHEEMSAFINEFRTTNELLFKERNNSLSELRFKVYGLSKVINNALISECEGKGVTTRGGKTTTHGILNDNTDIHDKEPLVFIHDKLDAPKEVLVENEPQKPKNKLFNYQLRILLNSNRTRRSRKDDVHLSLWNFYLQENAVWVMQRTCNFSKMYDNNFLQHGGRLYGSVQGRFLGIQACMEVDRAKIDVIAKLPYPTNVKGVRSFLGHAGFYRRFIKDFSMISKPMTQLLMKDVKFDFSNDCSI</sequence>
<dbReference type="PANTHER" id="PTHR33064">
    <property type="entry name" value="POL PROTEIN"/>
    <property type="match status" value="1"/>
</dbReference>
<dbReference type="EMBL" id="BKCJ010008649">
    <property type="protein sequence ID" value="GEU83272.1"/>
    <property type="molecule type" value="Genomic_DNA"/>
</dbReference>
<dbReference type="InterPro" id="IPR051320">
    <property type="entry name" value="Viral_Replic_Matur_Polypro"/>
</dbReference>
<organism evidence="2">
    <name type="scientific">Tanacetum cinerariifolium</name>
    <name type="common">Dalmatian daisy</name>
    <name type="synonym">Chrysanthemum cinerariifolium</name>
    <dbReference type="NCBI Taxonomy" id="118510"/>
    <lineage>
        <taxon>Eukaryota</taxon>
        <taxon>Viridiplantae</taxon>
        <taxon>Streptophyta</taxon>
        <taxon>Embryophyta</taxon>
        <taxon>Tracheophyta</taxon>
        <taxon>Spermatophyta</taxon>
        <taxon>Magnoliopsida</taxon>
        <taxon>eudicotyledons</taxon>
        <taxon>Gunneridae</taxon>
        <taxon>Pentapetalae</taxon>
        <taxon>asterids</taxon>
        <taxon>campanulids</taxon>
        <taxon>Asterales</taxon>
        <taxon>Asteraceae</taxon>
        <taxon>Asteroideae</taxon>
        <taxon>Anthemideae</taxon>
        <taxon>Anthemidinae</taxon>
        <taxon>Tanacetum</taxon>
    </lineage>
</organism>
<accession>A0A6L2NDX2</accession>
<name>A0A6L2NDX2_TANCI</name>
<gene>
    <name evidence="2" type="ORF">Tci_055250</name>
</gene>
<protein>
    <submittedName>
        <fullName evidence="2">Retrovirus-related Pol polyprotein from transposon TNT 1-94</fullName>
    </submittedName>
</protein>
<comment type="caution">
    <text evidence="2">The sequence shown here is derived from an EMBL/GenBank/DDBJ whole genome shotgun (WGS) entry which is preliminary data.</text>
</comment>
<dbReference type="SUPFAM" id="SSF56672">
    <property type="entry name" value="DNA/RNA polymerases"/>
    <property type="match status" value="1"/>
</dbReference>
<dbReference type="AlphaFoldDB" id="A0A6L2NDX2"/>
<dbReference type="Gene3D" id="3.30.70.270">
    <property type="match status" value="1"/>
</dbReference>
<evidence type="ECO:0000259" key="1">
    <source>
        <dbReference type="Pfam" id="PF07727"/>
    </source>
</evidence>
<proteinExistence type="predicted"/>
<dbReference type="InterPro" id="IPR043502">
    <property type="entry name" value="DNA/RNA_pol_sf"/>
</dbReference>
<evidence type="ECO:0000313" key="2">
    <source>
        <dbReference type="EMBL" id="GEU83272.1"/>
    </source>
</evidence>
<reference evidence="2" key="1">
    <citation type="journal article" date="2019" name="Sci. Rep.">
        <title>Draft genome of Tanacetum cinerariifolium, the natural source of mosquito coil.</title>
        <authorList>
            <person name="Yamashiro T."/>
            <person name="Shiraishi A."/>
            <person name="Satake H."/>
            <person name="Nakayama K."/>
        </authorList>
    </citation>
    <scope>NUCLEOTIDE SEQUENCE</scope>
</reference>
<dbReference type="InterPro" id="IPR043128">
    <property type="entry name" value="Rev_trsase/Diguanyl_cyclase"/>
</dbReference>
<feature type="domain" description="Reverse transcriptase Ty1/copia-type" evidence="1">
    <location>
        <begin position="83"/>
        <end position="156"/>
    </location>
</feature>
<dbReference type="Pfam" id="PF07727">
    <property type="entry name" value="RVT_2"/>
    <property type="match status" value="1"/>
</dbReference>
<dbReference type="InterPro" id="IPR013103">
    <property type="entry name" value="RVT_2"/>
</dbReference>
<dbReference type="PANTHER" id="PTHR33064:SF39">
    <property type="match status" value="1"/>
</dbReference>